<reference evidence="8 9" key="1">
    <citation type="submission" date="2023-03" db="EMBL/GenBank/DDBJ databases">
        <title>Bacillus Genome Sequencing.</title>
        <authorList>
            <person name="Dunlap C."/>
        </authorList>
    </citation>
    <scope>NUCLEOTIDE SEQUENCE [LARGE SCALE GENOMIC DNA]</scope>
    <source>
        <strain evidence="8 9">B-59205</strain>
    </source>
</reference>
<dbReference type="PANTHER" id="PTHR11601">
    <property type="entry name" value="CYSTEINE DESULFURYLASE FAMILY MEMBER"/>
    <property type="match status" value="1"/>
</dbReference>
<evidence type="ECO:0000259" key="7">
    <source>
        <dbReference type="Pfam" id="PF00266"/>
    </source>
</evidence>
<keyword evidence="5" id="KW-0408">Iron</keyword>
<dbReference type="InterPro" id="IPR015421">
    <property type="entry name" value="PyrdxlP-dep_Trfase_major"/>
</dbReference>
<keyword evidence="6" id="KW-0411">Iron-sulfur</keyword>
<dbReference type="Pfam" id="PF00266">
    <property type="entry name" value="Aminotran_5"/>
    <property type="match status" value="1"/>
</dbReference>
<comment type="cofactor">
    <cofactor evidence="1">
        <name>pyridoxal 5'-phosphate</name>
        <dbReference type="ChEBI" id="CHEBI:597326"/>
    </cofactor>
</comment>
<dbReference type="Proteomes" id="UP001344888">
    <property type="component" value="Unassembled WGS sequence"/>
</dbReference>
<dbReference type="Gene3D" id="3.40.640.10">
    <property type="entry name" value="Type I PLP-dependent aspartate aminotransferase-like (Major domain)"/>
    <property type="match status" value="1"/>
</dbReference>
<dbReference type="PIRSF" id="PIRSF005572">
    <property type="entry name" value="NifS"/>
    <property type="match status" value="1"/>
</dbReference>
<feature type="domain" description="Aminotransferase class V" evidence="7">
    <location>
        <begin position="6"/>
        <end position="369"/>
    </location>
</feature>
<dbReference type="InterPro" id="IPR016454">
    <property type="entry name" value="Cysteine_dSase"/>
</dbReference>
<organism evidence="8 9">
    <name type="scientific">Metasolibacillus meyeri</name>
    <dbReference type="NCBI Taxonomy" id="1071052"/>
    <lineage>
        <taxon>Bacteria</taxon>
        <taxon>Bacillati</taxon>
        <taxon>Bacillota</taxon>
        <taxon>Bacilli</taxon>
        <taxon>Bacillales</taxon>
        <taxon>Caryophanaceae</taxon>
        <taxon>Metasolibacillus</taxon>
    </lineage>
</organism>
<evidence type="ECO:0000256" key="5">
    <source>
        <dbReference type="ARBA" id="ARBA00023004"/>
    </source>
</evidence>
<evidence type="ECO:0000256" key="1">
    <source>
        <dbReference type="ARBA" id="ARBA00001933"/>
    </source>
</evidence>
<keyword evidence="9" id="KW-1185">Reference proteome</keyword>
<sequence length="386" mass="42040">MDSNIIYLDNSATTKPHPEVLQTFIQVNEQYYANPASIHEAGVEANALLIRAREQIAGIIGTESKDVIFTAGGTESNNFAIFGTAQANTHKGKHILTTRIEHPSVLEAIKRLAQEGFEVEYLSVNEAGVISLDKLREKVRTDTILVSIMHVNNEMGAIQPIEEAAAIIHAQSRAIFHVDAVQSFGKIPVRFNDENGPDLITISGHKIHALKGSGALIFRKKLTVAPFIVGGGQEYGLRSGTVAVPQAVALAKAARLAIEAMPEKRLQYEKWSKDLHVFLGNFGRDIHLLSSEIGAAHIVSFSVNGLKGEVLINALQKHGIIVSTSSACSSKQTTTSHVIEALNVIPSFKKGVLRLSFGAYTTDAHIQRFKKVFTVIMHDLKGENKE</sequence>
<evidence type="ECO:0000313" key="8">
    <source>
        <dbReference type="EMBL" id="MEC1180375.1"/>
    </source>
</evidence>
<dbReference type="PANTHER" id="PTHR11601:SF50">
    <property type="entry name" value="CYSTEINE DESULFURASE ISCS 2-RELATED"/>
    <property type="match status" value="1"/>
</dbReference>
<evidence type="ECO:0000313" key="9">
    <source>
        <dbReference type="Proteomes" id="UP001344888"/>
    </source>
</evidence>
<keyword evidence="3" id="KW-0479">Metal-binding</keyword>
<dbReference type="Gene3D" id="1.10.260.50">
    <property type="match status" value="1"/>
</dbReference>
<dbReference type="Gene3D" id="3.90.1150.10">
    <property type="entry name" value="Aspartate Aminotransferase, domain 1"/>
    <property type="match status" value="1"/>
</dbReference>
<gene>
    <name evidence="8" type="ORF">P9B03_17915</name>
</gene>
<keyword evidence="4" id="KW-0663">Pyridoxal phosphate</keyword>
<dbReference type="GO" id="GO:0046872">
    <property type="term" value="F:metal ion binding"/>
    <property type="evidence" value="ECO:0007669"/>
    <property type="project" value="UniProtKB-KW"/>
</dbReference>
<dbReference type="FunFam" id="3.40.640.10:FF:000084">
    <property type="entry name" value="IscS-like cysteine desulfurase"/>
    <property type="match status" value="1"/>
</dbReference>
<dbReference type="SUPFAM" id="SSF53383">
    <property type="entry name" value="PLP-dependent transferases"/>
    <property type="match status" value="1"/>
</dbReference>
<dbReference type="InterPro" id="IPR015422">
    <property type="entry name" value="PyrdxlP-dep_Trfase_small"/>
</dbReference>
<dbReference type="GO" id="GO:0031071">
    <property type="term" value="F:cysteine desulfurase activity"/>
    <property type="evidence" value="ECO:0007669"/>
    <property type="project" value="UniProtKB-ARBA"/>
</dbReference>
<dbReference type="EMBL" id="JARSFG010000028">
    <property type="protein sequence ID" value="MEC1180375.1"/>
    <property type="molecule type" value="Genomic_DNA"/>
</dbReference>
<dbReference type="InterPro" id="IPR000192">
    <property type="entry name" value="Aminotrans_V_dom"/>
</dbReference>
<protein>
    <submittedName>
        <fullName evidence="8">Cysteine desulfurase family protein</fullName>
    </submittedName>
</protein>
<accession>A0AAW9NS79</accession>
<evidence type="ECO:0000256" key="6">
    <source>
        <dbReference type="ARBA" id="ARBA00023014"/>
    </source>
</evidence>
<comment type="similarity">
    <text evidence="2">Belongs to the class-V pyridoxal-phosphate-dependent aminotransferase family. NifS/IscS subfamily.</text>
</comment>
<dbReference type="InterPro" id="IPR015424">
    <property type="entry name" value="PyrdxlP-dep_Trfase"/>
</dbReference>
<evidence type="ECO:0000256" key="3">
    <source>
        <dbReference type="ARBA" id="ARBA00022723"/>
    </source>
</evidence>
<proteinExistence type="inferred from homology"/>
<name>A0AAW9NS79_9BACL</name>
<dbReference type="AlphaFoldDB" id="A0AAW9NS79"/>
<dbReference type="RefSeq" id="WP_326124944.1">
    <property type="nucleotide sequence ID" value="NZ_JARSFG010000028.1"/>
</dbReference>
<evidence type="ECO:0000256" key="2">
    <source>
        <dbReference type="ARBA" id="ARBA00006490"/>
    </source>
</evidence>
<evidence type="ECO:0000256" key="4">
    <source>
        <dbReference type="ARBA" id="ARBA00022898"/>
    </source>
</evidence>
<dbReference type="GO" id="GO:0051536">
    <property type="term" value="F:iron-sulfur cluster binding"/>
    <property type="evidence" value="ECO:0007669"/>
    <property type="project" value="UniProtKB-KW"/>
</dbReference>
<comment type="caution">
    <text evidence="8">The sequence shown here is derived from an EMBL/GenBank/DDBJ whole genome shotgun (WGS) entry which is preliminary data.</text>
</comment>